<dbReference type="EMBL" id="KI546000">
    <property type="protein sequence ID" value="EST48142.1"/>
    <property type="molecule type" value="Genomic_DNA"/>
</dbReference>
<protein>
    <submittedName>
        <fullName evidence="1">Uncharacterized protein</fullName>
    </submittedName>
</protein>
<gene>
    <name evidence="1" type="ORF">SS50377_11703</name>
</gene>
<evidence type="ECO:0000313" key="1">
    <source>
        <dbReference type="EMBL" id="EST48142.1"/>
    </source>
</evidence>
<organism evidence="1">
    <name type="scientific">Spironucleus salmonicida</name>
    <dbReference type="NCBI Taxonomy" id="348837"/>
    <lineage>
        <taxon>Eukaryota</taxon>
        <taxon>Metamonada</taxon>
        <taxon>Diplomonadida</taxon>
        <taxon>Hexamitidae</taxon>
        <taxon>Hexamitinae</taxon>
        <taxon>Spironucleus</taxon>
    </lineage>
</organism>
<proteinExistence type="predicted"/>
<reference evidence="1" key="1">
    <citation type="journal article" date="2014" name="PLoS Genet.">
        <title>The Genome of Spironucleus salmonicida Highlights a Fish Pathogen Adapted to Fluctuating Environments.</title>
        <authorList>
            <person name="Xu F."/>
            <person name="Jerlstrom-Hultqvist J."/>
            <person name="Einarsson E."/>
            <person name="Astvaldsson A."/>
            <person name="Svard S.G."/>
            <person name="Andersson J.O."/>
        </authorList>
    </citation>
    <scope>NUCLEOTIDE SEQUENCE</scope>
</reference>
<sequence length="77" mass="8666">MEAQIHHLSELSQLSLKQQNELTLQAQAIKILTQERDVLYARLEIMNQDIAIRGQGAAMRGQSGVQRIESQLGPQLQ</sequence>
<accession>V6LTZ9</accession>
<dbReference type="VEuPathDB" id="GiardiaDB:SS50377_24068"/>
<name>V6LTZ9_9EUKA</name>
<dbReference type="AlphaFoldDB" id="V6LTZ9"/>